<comment type="caution">
    <text evidence="1">The sequence shown here is derived from an EMBL/GenBank/DDBJ whole genome shotgun (WGS) entry which is preliminary data.</text>
</comment>
<gene>
    <name evidence="1" type="ORF">Geu3261_0430_002</name>
</gene>
<sequence>MPQPFKIRTSGSKLLHECFHQMRVTTDAGSPEFGKNPSGTAFPFVQQGSGCRVEKDVAQQVALLTVQPSDEETPGRFVGDAGIPQGIQHITGHGHLLRESPDGFEKTGCGDWP</sequence>
<dbReference type="EMBL" id="BANI01000359">
    <property type="protein sequence ID" value="GAN98081.1"/>
    <property type="molecule type" value="Genomic_DNA"/>
</dbReference>
<dbReference type="Proteomes" id="UP000032675">
    <property type="component" value="Unassembled WGS sequence"/>
</dbReference>
<name>A0A0D6Q5N8_KOMEU</name>
<protein>
    <submittedName>
        <fullName evidence="1">Uncharacterized protein</fullName>
    </submittedName>
</protein>
<evidence type="ECO:0000313" key="1">
    <source>
        <dbReference type="EMBL" id="GAN98081.1"/>
    </source>
</evidence>
<dbReference type="AlphaFoldDB" id="A0A0D6Q5N8"/>
<reference evidence="1 2" key="1">
    <citation type="submission" date="2012-11" db="EMBL/GenBank/DDBJ databases">
        <title>Whole genome sequence of Gluconacetobacter europaeus NBRC3261.</title>
        <authorList>
            <person name="Azuma Y."/>
            <person name="Higashiura N."/>
            <person name="Hirakawa H."/>
            <person name="Matsushita K."/>
        </authorList>
    </citation>
    <scope>NUCLEOTIDE SEQUENCE [LARGE SCALE GENOMIC DNA]</scope>
    <source>
        <strain evidence="1 2">NBRC 3261</strain>
    </source>
</reference>
<evidence type="ECO:0000313" key="2">
    <source>
        <dbReference type="Proteomes" id="UP000032675"/>
    </source>
</evidence>
<proteinExistence type="predicted"/>
<organism evidence="1 2">
    <name type="scientific">Komagataeibacter europaeus NBRC 3261</name>
    <dbReference type="NCBI Taxonomy" id="1234669"/>
    <lineage>
        <taxon>Bacteria</taxon>
        <taxon>Pseudomonadati</taxon>
        <taxon>Pseudomonadota</taxon>
        <taxon>Alphaproteobacteria</taxon>
        <taxon>Acetobacterales</taxon>
        <taxon>Acetobacteraceae</taxon>
        <taxon>Komagataeibacter</taxon>
    </lineage>
</organism>
<accession>A0A0D6Q5N8</accession>